<dbReference type="EMBL" id="FMWO01000042">
    <property type="protein sequence ID" value="SCZ85161.1"/>
    <property type="molecule type" value="Genomic_DNA"/>
</dbReference>
<dbReference type="STRING" id="51642.NSMM_350025"/>
<reference evidence="2 3" key="1">
    <citation type="submission" date="2016-10" db="EMBL/GenBank/DDBJ databases">
        <authorList>
            <person name="de Groot N.N."/>
        </authorList>
    </citation>
    <scope>NUCLEOTIDE SEQUENCE [LARGE SCALE GENOMIC DNA]</scope>
    <source>
        <strain evidence="2">1</strain>
    </source>
</reference>
<evidence type="ECO:0000313" key="3">
    <source>
        <dbReference type="Proteomes" id="UP000198729"/>
    </source>
</evidence>
<feature type="region of interest" description="Disordered" evidence="1">
    <location>
        <begin position="36"/>
        <end position="55"/>
    </location>
</feature>
<accession>A0A1G5SF36</accession>
<proteinExistence type="predicted"/>
<dbReference type="AlphaFoldDB" id="A0A1G5SF36"/>
<dbReference type="Proteomes" id="UP000198729">
    <property type="component" value="Unassembled WGS sequence"/>
</dbReference>
<evidence type="ECO:0000256" key="1">
    <source>
        <dbReference type="SAM" id="MobiDB-lite"/>
    </source>
</evidence>
<protein>
    <submittedName>
        <fullName evidence="2">Uncharacterized protein</fullName>
    </submittedName>
</protein>
<evidence type="ECO:0000313" key="2">
    <source>
        <dbReference type="EMBL" id="SCZ85161.1"/>
    </source>
</evidence>
<gene>
    <name evidence="2" type="ORF">NSMM_350025</name>
</gene>
<keyword evidence="3" id="KW-1185">Reference proteome</keyword>
<sequence>MTLQFSHLLTRNPAFSKVAEVVHKSILIHLLANTPHHTQSPHETSLDAGFSTAKP</sequence>
<organism evidence="2 3">
    <name type="scientific">Nitrosomonas mobilis</name>
    <dbReference type="NCBI Taxonomy" id="51642"/>
    <lineage>
        <taxon>Bacteria</taxon>
        <taxon>Pseudomonadati</taxon>
        <taxon>Pseudomonadota</taxon>
        <taxon>Betaproteobacteria</taxon>
        <taxon>Nitrosomonadales</taxon>
        <taxon>Nitrosomonadaceae</taxon>
        <taxon>Nitrosomonas</taxon>
    </lineage>
</organism>
<name>A0A1G5SF36_9PROT</name>